<comment type="caution">
    <text evidence="2">The sequence shown here is derived from an EMBL/GenBank/DDBJ whole genome shotgun (WGS) entry which is preliminary data.</text>
</comment>
<evidence type="ECO:0000313" key="3">
    <source>
        <dbReference type="Proteomes" id="UP000239866"/>
    </source>
</evidence>
<accession>A0A2T1K5R1</accession>
<protein>
    <recommendedName>
        <fullName evidence="1">Opioid growth factor receptor (OGFr) conserved domain-containing protein</fullName>
    </recommendedName>
</protein>
<dbReference type="Pfam" id="PF04664">
    <property type="entry name" value="OGFr_N"/>
    <property type="match status" value="1"/>
</dbReference>
<dbReference type="PANTHER" id="PTHR14015">
    <property type="entry name" value="OPIOID GROWTH FACTOR RECEPTOR OGFR ZETA-TYPE OPIOID RECEPTOR"/>
    <property type="match status" value="1"/>
</dbReference>
<dbReference type="RefSeq" id="WP_106763903.1">
    <property type="nucleotide sequence ID" value="NZ_PXNP01000099.1"/>
</dbReference>
<dbReference type="AlphaFoldDB" id="A0A2T1K5R1"/>
<evidence type="ECO:0000313" key="2">
    <source>
        <dbReference type="EMBL" id="PSF05504.1"/>
    </source>
</evidence>
<dbReference type="PANTHER" id="PTHR14015:SF2">
    <property type="entry name" value="OPIOID GROWTH FACTOR RECEPTOR (OGFR) CONSERVED DOMAIN-CONTAINING PROTEIN"/>
    <property type="match status" value="1"/>
</dbReference>
<dbReference type="InterPro" id="IPR006757">
    <property type="entry name" value="OGF_rcpt"/>
</dbReference>
<evidence type="ECO:0000259" key="1">
    <source>
        <dbReference type="Pfam" id="PF04664"/>
    </source>
</evidence>
<dbReference type="OrthoDB" id="273514at2"/>
<name>A0A2T1K5R1_9GAMM</name>
<dbReference type="Proteomes" id="UP000239866">
    <property type="component" value="Unassembled WGS sequence"/>
</dbReference>
<dbReference type="InterPro" id="IPR039574">
    <property type="entry name" value="OGFr"/>
</dbReference>
<gene>
    <name evidence="2" type="ORF">C7H09_14470</name>
</gene>
<dbReference type="GO" id="GO:0016020">
    <property type="term" value="C:membrane"/>
    <property type="evidence" value="ECO:0007669"/>
    <property type="project" value="InterPro"/>
</dbReference>
<feature type="domain" description="Opioid growth factor receptor (OGFr) conserved" evidence="1">
    <location>
        <begin position="40"/>
        <end position="170"/>
    </location>
</feature>
<proteinExistence type="predicted"/>
<dbReference type="EMBL" id="PXNP01000099">
    <property type="protein sequence ID" value="PSF05504.1"/>
    <property type="molecule type" value="Genomic_DNA"/>
</dbReference>
<keyword evidence="3" id="KW-1185">Reference proteome</keyword>
<dbReference type="GO" id="GO:0140625">
    <property type="term" value="F:opioid growth factor receptor activity"/>
    <property type="evidence" value="ECO:0007669"/>
    <property type="project" value="InterPro"/>
</dbReference>
<sequence length="175" mass="20571">MARQTGDWQTDSALIQFMQGKGTDHRGRTLDDIISLDDFWLEHTHDVVQWLFPIPEPSRANPLAPVLTIEDRLRFKQDDILKQQQRRALDRMLDFYGLIRRDGMIEASPELNPRDHIWLKAGGHNHLRITRMIRSLYFCQQLELAKVVQQAFVSLGQDRGYVSRISLEYWRNAMP</sequence>
<organism evidence="2 3">
    <name type="scientific">Marinobacter fuscus</name>
    <dbReference type="NCBI Taxonomy" id="2109942"/>
    <lineage>
        <taxon>Bacteria</taxon>
        <taxon>Pseudomonadati</taxon>
        <taxon>Pseudomonadota</taxon>
        <taxon>Gammaproteobacteria</taxon>
        <taxon>Pseudomonadales</taxon>
        <taxon>Marinobacteraceae</taxon>
        <taxon>Marinobacter</taxon>
    </lineage>
</organism>
<reference evidence="2 3" key="1">
    <citation type="submission" date="2018-03" db="EMBL/GenBank/DDBJ databases">
        <title>Marinobacter brunus sp. nov., a marine bacterium of Gamma-proteobacteria isolated from the surface seawater of the South China Sea.</title>
        <authorList>
            <person name="Cheng H."/>
            <person name="Wu Y.-H."/>
            <person name="Xamxidin M."/>
            <person name="Xu X.-W."/>
        </authorList>
    </citation>
    <scope>NUCLEOTIDE SEQUENCE [LARGE SCALE GENOMIC DNA]</scope>
    <source>
        <strain evidence="2 3">NH169-3</strain>
    </source>
</reference>